<organism evidence="5 6">
    <name type="scientific">Aegilops tauschii subsp. strangulata</name>
    <name type="common">Goatgrass</name>
    <dbReference type="NCBI Taxonomy" id="200361"/>
    <lineage>
        <taxon>Eukaryota</taxon>
        <taxon>Viridiplantae</taxon>
        <taxon>Streptophyta</taxon>
        <taxon>Embryophyta</taxon>
        <taxon>Tracheophyta</taxon>
        <taxon>Spermatophyta</taxon>
        <taxon>Magnoliopsida</taxon>
        <taxon>Liliopsida</taxon>
        <taxon>Poales</taxon>
        <taxon>Poaceae</taxon>
        <taxon>BOP clade</taxon>
        <taxon>Pooideae</taxon>
        <taxon>Triticodae</taxon>
        <taxon>Triticeae</taxon>
        <taxon>Triticinae</taxon>
        <taxon>Aegilops</taxon>
    </lineage>
</organism>
<dbReference type="Gramene" id="AET7Gv20449600.16">
    <property type="protein sequence ID" value="AET7Gv20449600.16"/>
    <property type="gene ID" value="AET7Gv20449600"/>
</dbReference>
<accession>A0A453R3P4</accession>
<reference evidence="5" key="3">
    <citation type="journal article" date="2017" name="Nature">
        <title>Genome sequence of the progenitor of the wheat D genome Aegilops tauschii.</title>
        <authorList>
            <person name="Luo M.C."/>
            <person name="Gu Y.Q."/>
            <person name="Puiu D."/>
            <person name="Wang H."/>
            <person name="Twardziok S.O."/>
            <person name="Deal K.R."/>
            <person name="Huo N."/>
            <person name="Zhu T."/>
            <person name="Wang L."/>
            <person name="Wang Y."/>
            <person name="McGuire P.E."/>
            <person name="Liu S."/>
            <person name="Long H."/>
            <person name="Ramasamy R.K."/>
            <person name="Rodriguez J.C."/>
            <person name="Van S.L."/>
            <person name="Yuan L."/>
            <person name="Wang Z."/>
            <person name="Xia Z."/>
            <person name="Xiao L."/>
            <person name="Anderson O.D."/>
            <person name="Ouyang S."/>
            <person name="Liang Y."/>
            <person name="Zimin A.V."/>
            <person name="Pertea G."/>
            <person name="Qi P."/>
            <person name="Bennetzen J.L."/>
            <person name="Dai X."/>
            <person name="Dawson M.W."/>
            <person name="Muller H.G."/>
            <person name="Kugler K."/>
            <person name="Rivarola-Duarte L."/>
            <person name="Spannagl M."/>
            <person name="Mayer K.F.X."/>
            <person name="Lu F.H."/>
            <person name="Bevan M.W."/>
            <person name="Leroy P."/>
            <person name="Li P."/>
            <person name="You F.M."/>
            <person name="Sun Q."/>
            <person name="Liu Z."/>
            <person name="Lyons E."/>
            <person name="Wicker T."/>
            <person name="Salzberg S.L."/>
            <person name="Devos K.M."/>
            <person name="Dvorak J."/>
        </authorList>
    </citation>
    <scope>NUCLEOTIDE SEQUENCE [LARGE SCALE GENOMIC DNA]</scope>
    <source>
        <strain evidence="5">cv. AL8/78</strain>
    </source>
</reference>
<evidence type="ECO:0000256" key="1">
    <source>
        <dbReference type="ARBA" id="ARBA00001974"/>
    </source>
</evidence>
<evidence type="ECO:0000256" key="4">
    <source>
        <dbReference type="ARBA" id="ARBA00023002"/>
    </source>
</evidence>
<sequence length="56" mass="5808">PIQVAIVGLGYSGVELAATISERLKNTGTVKAINFQTTICPNAPPGNREAALKVIT</sequence>
<dbReference type="EnsemblPlants" id="AET7Gv20449600.16">
    <property type="protein sequence ID" value="AET7Gv20449600.16"/>
    <property type="gene ID" value="AET7Gv20449600"/>
</dbReference>
<keyword evidence="2" id="KW-0285">Flavoprotein</keyword>
<reference evidence="6" key="2">
    <citation type="journal article" date="2017" name="Nat. Plants">
        <title>The Aegilops tauschii genome reveals multiple impacts of transposons.</title>
        <authorList>
            <person name="Zhao G."/>
            <person name="Zou C."/>
            <person name="Li K."/>
            <person name="Wang K."/>
            <person name="Li T."/>
            <person name="Gao L."/>
            <person name="Zhang X."/>
            <person name="Wang H."/>
            <person name="Yang Z."/>
            <person name="Liu X."/>
            <person name="Jiang W."/>
            <person name="Mao L."/>
            <person name="Kong X."/>
            <person name="Jiao Y."/>
            <person name="Jia J."/>
        </authorList>
    </citation>
    <scope>NUCLEOTIDE SEQUENCE [LARGE SCALE GENOMIC DNA]</scope>
    <source>
        <strain evidence="6">cv. AL8/78</strain>
    </source>
</reference>
<dbReference type="InterPro" id="IPR051169">
    <property type="entry name" value="NADH-Q_oxidoreductase"/>
</dbReference>
<dbReference type="GO" id="GO:0003955">
    <property type="term" value="F:NAD(P)H dehydrogenase (quinone) activity"/>
    <property type="evidence" value="ECO:0007669"/>
    <property type="project" value="TreeGrafter"/>
</dbReference>
<reference evidence="5" key="5">
    <citation type="journal article" date="2021" name="G3 (Bethesda)">
        <title>Aegilops tauschii genome assembly Aet v5.0 features greater sequence contiguity and improved annotation.</title>
        <authorList>
            <person name="Wang L."/>
            <person name="Zhu T."/>
            <person name="Rodriguez J.C."/>
            <person name="Deal K.R."/>
            <person name="Dubcovsky J."/>
            <person name="McGuire P.E."/>
            <person name="Lux T."/>
            <person name="Spannagl M."/>
            <person name="Mayer K.F.X."/>
            <person name="Baldrich P."/>
            <person name="Meyers B.C."/>
            <person name="Huo N."/>
            <person name="Gu Y.Q."/>
            <person name="Zhou H."/>
            <person name="Devos K.M."/>
            <person name="Bennetzen J.L."/>
            <person name="Unver T."/>
            <person name="Budak H."/>
            <person name="Gulick P.J."/>
            <person name="Galiba G."/>
            <person name="Kalapos B."/>
            <person name="Nelson D.R."/>
            <person name="Li P."/>
            <person name="You F.M."/>
            <person name="Luo M.C."/>
            <person name="Dvorak J."/>
        </authorList>
    </citation>
    <scope>NUCLEOTIDE SEQUENCE [LARGE SCALE GENOMIC DNA]</scope>
    <source>
        <strain evidence="5">cv. AL8/78</strain>
    </source>
</reference>
<evidence type="ECO:0000256" key="2">
    <source>
        <dbReference type="ARBA" id="ARBA00022630"/>
    </source>
</evidence>
<evidence type="ECO:0000256" key="3">
    <source>
        <dbReference type="ARBA" id="ARBA00022827"/>
    </source>
</evidence>
<dbReference type="AlphaFoldDB" id="A0A453R3P4"/>
<dbReference type="Proteomes" id="UP000015105">
    <property type="component" value="Chromosome 7D"/>
</dbReference>
<name>A0A453R3P4_AEGTS</name>
<keyword evidence="6" id="KW-1185">Reference proteome</keyword>
<protein>
    <recommendedName>
        <fullName evidence="7">FAD/NAD(P)-binding domain-containing protein</fullName>
    </recommendedName>
</protein>
<evidence type="ECO:0008006" key="7">
    <source>
        <dbReference type="Google" id="ProtNLM"/>
    </source>
</evidence>
<dbReference type="GO" id="GO:0009507">
    <property type="term" value="C:chloroplast"/>
    <property type="evidence" value="ECO:0007669"/>
    <property type="project" value="TreeGrafter"/>
</dbReference>
<reference evidence="5" key="4">
    <citation type="submission" date="2019-03" db="UniProtKB">
        <authorList>
            <consortium name="EnsemblPlants"/>
        </authorList>
    </citation>
    <scope>IDENTIFICATION</scope>
</reference>
<dbReference type="PANTHER" id="PTHR42913">
    <property type="entry name" value="APOPTOSIS-INDUCING FACTOR 1"/>
    <property type="match status" value="1"/>
</dbReference>
<keyword evidence="3" id="KW-0274">FAD</keyword>
<dbReference type="PANTHER" id="PTHR42913:SF4">
    <property type="entry name" value="ALTERNATIVE NAD(P)H-UBIQUINONE OXIDOREDUCTASE C1, CHLOROPLASTIC_MITOCHONDRIAL"/>
    <property type="match status" value="1"/>
</dbReference>
<evidence type="ECO:0000313" key="6">
    <source>
        <dbReference type="Proteomes" id="UP000015105"/>
    </source>
</evidence>
<reference evidence="6" key="1">
    <citation type="journal article" date="2014" name="Science">
        <title>Ancient hybridizations among the ancestral genomes of bread wheat.</title>
        <authorList>
            <consortium name="International Wheat Genome Sequencing Consortium,"/>
            <person name="Marcussen T."/>
            <person name="Sandve S.R."/>
            <person name="Heier L."/>
            <person name="Spannagl M."/>
            <person name="Pfeifer M."/>
            <person name="Jakobsen K.S."/>
            <person name="Wulff B.B."/>
            <person name="Steuernagel B."/>
            <person name="Mayer K.F."/>
            <person name="Olsen O.A."/>
        </authorList>
    </citation>
    <scope>NUCLEOTIDE SEQUENCE [LARGE SCALE GENOMIC DNA]</scope>
    <source>
        <strain evidence="6">cv. AL8/78</strain>
    </source>
</reference>
<dbReference type="GO" id="GO:0019646">
    <property type="term" value="P:aerobic electron transport chain"/>
    <property type="evidence" value="ECO:0007669"/>
    <property type="project" value="TreeGrafter"/>
</dbReference>
<dbReference type="GO" id="GO:0042372">
    <property type="term" value="P:phylloquinone biosynthetic process"/>
    <property type="evidence" value="ECO:0007669"/>
    <property type="project" value="TreeGrafter"/>
</dbReference>
<proteinExistence type="predicted"/>
<comment type="cofactor">
    <cofactor evidence="1">
        <name>FAD</name>
        <dbReference type="ChEBI" id="CHEBI:57692"/>
    </cofactor>
</comment>
<evidence type="ECO:0000313" key="5">
    <source>
        <dbReference type="EnsemblPlants" id="AET7Gv20449600.16"/>
    </source>
</evidence>
<keyword evidence="4" id="KW-0560">Oxidoreductase</keyword>